<evidence type="ECO:0000313" key="5">
    <source>
        <dbReference type="Proteomes" id="UP000294886"/>
    </source>
</evidence>
<dbReference type="PANTHER" id="PTHR30548">
    <property type="entry name" value="2-HYDROXYGLUTARYL-COA DEHYDRATASE, D-COMPONENT-RELATED"/>
    <property type="match status" value="1"/>
</dbReference>
<protein>
    <submittedName>
        <fullName evidence="4">Benzoyl-CoA reductase/2-hydroxyglutaryl-CoA dehydratase subunit BcrC/BadD/HgdB</fullName>
    </submittedName>
</protein>
<name>A0A4R2K6Z8_9THEO</name>
<gene>
    <name evidence="4" type="ORF">EV203_1029</name>
</gene>
<comment type="cofactor">
    <cofactor evidence="1">
        <name>[4Fe-4S] cluster</name>
        <dbReference type="ChEBI" id="CHEBI:49883"/>
    </cofactor>
</comment>
<dbReference type="Proteomes" id="UP000294886">
    <property type="component" value="Unassembled WGS sequence"/>
</dbReference>
<dbReference type="Gene3D" id="3.40.50.11900">
    <property type="match status" value="1"/>
</dbReference>
<proteinExistence type="inferred from homology"/>
<reference evidence="4 5" key="1">
    <citation type="submission" date="2019-03" db="EMBL/GenBank/DDBJ databases">
        <title>Genomic Encyclopedia of Type Strains, Phase IV (KMG-IV): sequencing the most valuable type-strain genomes for metagenomic binning, comparative biology and taxonomic classification.</title>
        <authorList>
            <person name="Goeker M."/>
        </authorList>
    </citation>
    <scope>NUCLEOTIDE SEQUENCE [LARGE SCALE GENOMIC DNA]</scope>
    <source>
        <strain evidence="4 5">DSM 13054</strain>
    </source>
</reference>
<evidence type="ECO:0000256" key="3">
    <source>
        <dbReference type="ARBA" id="ARBA00023014"/>
    </source>
</evidence>
<sequence length="462" mass="53770">MRSATKIFTYKILTRTFVFDAATKFYKNVVTLIKRSKKKSLRGSDKMDTVKIYANIIKENMDSPEKVNKLINLGLTTAYYYVSFFKDRRIPKSLHYLNKYCIKSIKDSLANPQNSAWVNLFAPSEFLIAMDIKPLFIEAYSSFMSGFFIEDYLIDTAESRGMSNTLCSYHKTFIGASELNILKKPKFMMTTSMICDANIPTFKYLSKKHGVPLYIIDIPYKYSKNAVMYVKKQLLEVAEKLGEIFNRKLDIDKLREVVKTENKTRALMREYLNYAGEKRFIPTMTFEMYMLFASHVFIGSKEVLHFYEMLVEDIKRAPERSGKNIFFIHLLPIFEKNFKDYFNFSDKFHIAGSDLNYDFLDEIDENDPFKGIAEKLILNSFNGEINRRVARIKELIEKIKPDGIIQFCHLGCKQSMGGTFIIKNLASELGIPFLYLDGDCVDKRNNQEGQNRTRLEAFLEML</sequence>
<comment type="caution">
    <text evidence="4">The sequence shown here is derived from an EMBL/GenBank/DDBJ whole genome shotgun (WGS) entry which is preliminary data.</text>
</comment>
<dbReference type="EMBL" id="SLWU01000002">
    <property type="protein sequence ID" value="TCO68324.1"/>
    <property type="molecule type" value="Genomic_DNA"/>
</dbReference>
<keyword evidence="3" id="KW-0411">Iron-sulfur</keyword>
<keyword evidence="3" id="KW-0408">Iron</keyword>
<dbReference type="InterPro" id="IPR010327">
    <property type="entry name" value="FldB/FldC_alpha/beta"/>
</dbReference>
<dbReference type="PANTHER" id="PTHR30548:SF2">
    <property type="entry name" value="2-HYDROXYACYL-COA DEHYDRATASE,D-COMPONENT"/>
    <property type="match status" value="1"/>
</dbReference>
<dbReference type="Gene3D" id="3.40.50.11890">
    <property type="match status" value="1"/>
</dbReference>
<keyword evidence="3" id="KW-0479">Metal-binding</keyword>
<dbReference type="GO" id="GO:0016836">
    <property type="term" value="F:hydro-lyase activity"/>
    <property type="evidence" value="ECO:0007669"/>
    <property type="project" value="UniProtKB-ARBA"/>
</dbReference>
<comment type="similarity">
    <text evidence="2">Belongs to the FldB/FldC dehydratase alpha/beta subunit family.</text>
</comment>
<accession>A0A4R2K6Z8</accession>
<evidence type="ECO:0000313" key="4">
    <source>
        <dbReference type="EMBL" id="TCO68324.1"/>
    </source>
</evidence>
<dbReference type="GO" id="GO:0051536">
    <property type="term" value="F:iron-sulfur cluster binding"/>
    <property type="evidence" value="ECO:0007669"/>
    <property type="project" value="UniProtKB-KW"/>
</dbReference>
<evidence type="ECO:0000256" key="1">
    <source>
        <dbReference type="ARBA" id="ARBA00001966"/>
    </source>
</evidence>
<evidence type="ECO:0000256" key="2">
    <source>
        <dbReference type="ARBA" id="ARBA00005806"/>
    </source>
</evidence>
<organism evidence="4 5">
    <name type="scientific">Caldanaerobacter subterraneus</name>
    <dbReference type="NCBI Taxonomy" id="911092"/>
    <lineage>
        <taxon>Bacteria</taxon>
        <taxon>Bacillati</taxon>
        <taxon>Bacillota</taxon>
        <taxon>Clostridia</taxon>
        <taxon>Thermoanaerobacterales</taxon>
        <taxon>Thermoanaerobacteraceae</taxon>
        <taxon>Caldanaerobacter</taxon>
    </lineage>
</organism>
<dbReference type="Pfam" id="PF06050">
    <property type="entry name" value="HGD-D"/>
    <property type="match status" value="1"/>
</dbReference>
<dbReference type="AlphaFoldDB" id="A0A4R2K6Z8"/>